<sequence>MHSPRRNTDARSPIVASPPSADSALVAARTPEEPTRRRYSHRRSESLPTNKVQAHRHLFFEKIATENIQAIVEKWLQANPVAPTPASQCASGAAPAIITTRTAEEPPQSPSQSEAPGQTQGPAGVPLPLSSDEDDEAMDILNSRKRLREESGDEDDHAPRKQTANTSPDEEAHASQGSVEMSGSEFRTVMNSEGASSIGDMTTSAPTGGPDPTSSDGAGTRQHPTTASTVDLPPATTESPENPPSDASAAMEVVEEVLTRTAAGGNIRKEAPYTAKDFLLTPSTGATHTNSKKKGKKKPTKKRPLATASEGTTANLPQPFSKAPTAVDTTRQHSSVAGSPPDTEGFQVVTTKSARRRARDLAAAAALPVDPAVVGTVLFRPSAPGGTFSGSPRLTLAQALSTRPGVAAIRVNHKRNIVAADATTRECLEQLLNIKELKGIPVTAKEPADHKTSTGFLHGVDGEPAVDSLLPGIKSAVPVLSAAREGRTVTLRFAGPVPPEHVSLFLVRFPVRPARPRPLQCRQCGRFGHVKESCSWPGSCIRCGRTHPGESCKQTRCVNCGGPHSADTPECPRWQEQRKIATIMASSPTVLSRRTVAAAVREEIREARSFASVVKGDPAPPLPPARSIPAPRKSRRQPLQGPQSTSAAAPMALPVATPVPEAPPAAAATPAAQPAAIAPGGRPAVPMAPAVLPAATVELPPADPAYQIVATLLNTLRSVGESLPLDHPLRAICLQTGGSPLPTTNHG</sequence>
<accession>A0A9J6D6B6</accession>
<dbReference type="GO" id="GO:0003676">
    <property type="term" value="F:nucleic acid binding"/>
    <property type="evidence" value="ECO:0007669"/>
    <property type="project" value="InterPro"/>
</dbReference>
<dbReference type="AlphaFoldDB" id="A0A9J6D6B6"/>
<proteinExistence type="predicted"/>
<dbReference type="PROSITE" id="PS50158">
    <property type="entry name" value="ZF_CCHC"/>
    <property type="match status" value="1"/>
</dbReference>
<feature type="region of interest" description="Disordered" evidence="2">
    <location>
        <begin position="611"/>
        <end position="648"/>
    </location>
</feature>
<dbReference type="EMBL" id="JABSTU010000011">
    <property type="protein sequence ID" value="KAH8009375.1"/>
    <property type="molecule type" value="Genomic_DNA"/>
</dbReference>
<feature type="compositionally biased region" description="Polar residues" evidence="2">
    <location>
        <begin position="327"/>
        <end position="337"/>
    </location>
</feature>
<keyword evidence="5" id="KW-1185">Reference proteome</keyword>
<dbReference type="InterPro" id="IPR001878">
    <property type="entry name" value="Znf_CCHC"/>
</dbReference>
<evidence type="ECO:0000256" key="1">
    <source>
        <dbReference type="PROSITE-ProRule" id="PRU00047"/>
    </source>
</evidence>
<organism evidence="4 5">
    <name type="scientific">Rhipicephalus microplus</name>
    <name type="common">Cattle tick</name>
    <name type="synonym">Boophilus microplus</name>
    <dbReference type="NCBI Taxonomy" id="6941"/>
    <lineage>
        <taxon>Eukaryota</taxon>
        <taxon>Metazoa</taxon>
        <taxon>Ecdysozoa</taxon>
        <taxon>Arthropoda</taxon>
        <taxon>Chelicerata</taxon>
        <taxon>Arachnida</taxon>
        <taxon>Acari</taxon>
        <taxon>Parasitiformes</taxon>
        <taxon>Ixodida</taxon>
        <taxon>Ixodoidea</taxon>
        <taxon>Ixodidae</taxon>
        <taxon>Rhipicephalinae</taxon>
        <taxon>Rhipicephalus</taxon>
        <taxon>Boophilus</taxon>
    </lineage>
</organism>
<reference evidence="4" key="1">
    <citation type="journal article" date="2020" name="Cell">
        <title>Large-Scale Comparative Analyses of Tick Genomes Elucidate Their Genetic Diversity and Vector Capacities.</title>
        <authorList>
            <consortium name="Tick Genome and Microbiome Consortium (TIGMIC)"/>
            <person name="Jia N."/>
            <person name="Wang J."/>
            <person name="Shi W."/>
            <person name="Du L."/>
            <person name="Sun Y."/>
            <person name="Zhan W."/>
            <person name="Jiang J.F."/>
            <person name="Wang Q."/>
            <person name="Zhang B."/>
            <person name="Ji P."/>
            <person name="Bell-Sakyi L."/>
            <person name="Cui X.M."/>
            <person name="Yuan T.T."/>
            <person name="Jiang B.G."/>
            <person name="Yang W.F."/>
            <person name="Lam T.T."/>
            <person name="Chang Q.C."/>
            <person name="Ding S.J."/>
            <person name="Wang X.J."/>
            <person name="Zhu J.G."/>
            <person name="Ruan X.D."/>
            <person name="Zhao L."/>
            <person name="Wei J.T."/>
            <person name="Ye R.Z."/>
            <person name="Que T.C."/>
            <person name="Du C.H."/>
            <person name="Zhou Y.H."/>
            <person name="Cheng J.X."/>
            <person name="Dai P.F."/>
            <person name="Guo W.B."/>
            <person name="Han X.H."/>
            <person name="Huang E.J."/>
            <person name="Li L.F."/>
            <person name="Wei W."/>
            <person name="Gao Y.C."/>
            <person name="Liu J.Z."/>
            <person name="Shao H.Z."/>
            <person name="Wang X."/>
            <person name="Wang C.C."/>
            <person name="Yang T.C."/>
            <person name="Huo Q.B."/>
            <person name="Li W."/>
            <person name="Chen H.Y."/>
            <person name="Chen S.E."/>
            <person name="Zhou L.G."/>
            <person name="Ni X.B."/>
            <person name="Tian J.H."/>
            <person name="Sheng Y."/>
            <person name="Liu T."/>
            <person name="Pan Y.S."/>
            <person name="Xia L.Y."/>
            <person name="Li J."/>
            <person name="Zhao F."/>
            <person name="Cao W.C."/>
        </authorList>
    </citation>
    <scope>NUCLEOTIDE SEQUENCE</scope>
    <source>
        <strain evidence="4">Rmic-2018</strain>
    </source>
</reference>
<dbReference type="Proteomes" id="UP000821866">
    <property type="component" value="Chromosome 9"/>
</dbReference>
<protein>
    <recommendedName>
        <fullName evidence="3">CCHC-type domain-containing protein</fullName>
    </recommendedName>
</protein>
<evidence type="ECO:0000313" key="4">
    <source>
        <dbReference type="EMBL" id="KAH8009375.1"/>
    </source>
</evidence>
<feature type="region of interest" description="Disordered" evidence="2">
    <location>
        <begin position="102"/>
        <end position="346"/>
    </location>
</feature>
<evidence type="ECO:0000313" key="5">
    <source>
        <dbReference type="Proteomes" id="UP000821866"/>
    </source>
</evidence>
<evidence type="ECO:0000259" key="3">
    <source>
        <dbReference type="PROSITE" id="PS50158"/>
    </source>
</evidence>
<keyword evidence="1" id="KW-0863">Zinc-finger</keyword>
<feature type="compositionally biased region" description="Polar residues" evidence="2">
    <location>
        <begin position="309"/>
        <end position="318"/>
    </location>
</feature>
<gene>
    <name evidence="4" type="ORF">HPB51_015698</name>
</gene>
<feature type="region of interest" description="Disordered" evidence="2">
    <location>
        <begin position="1"/>
        <end position="50"/>
    </location>
</feature>
<feature type="compositionally biased region" description="Polar residues" evidence="2">
    <location>
        <begin position="189"/>
        <end position="229"/>
    </location>
</feature>
<comment type="caution">
    <text evidence="4">The sequence shown here is derived from an EMBL/GenBank/DDBJ whole genome shotgun (WGS) entry which is preliminary data.</text>
</comment>
<keyword evidence="1" id="KW-0479">Metal-binding</keyword>
<feature type="compositionally biased region" description="Basic residues" evidence="2">
    <location>
        <begin position="290"/>
        <end position="304"/>
    </location>
</feature>
<keyword evidence="1" id="KW-0862">Zinc</keyword>
<feature type="domain" description="CCHC-type" evidence="3">
    <location>
        <begin position="521"/>
        <end position="534"/>
    </location>
</feature>
<evidence type="ECO:0000256" key="2">
    <source>
        <dbReference type="SAM" id="MobiDB-lite"/>
    </source>
</evidence>
<dbReference type="GO" id="GO:0008270">
    <property type="term" value="F:zinc ion binding"/>
    <property type="evidence" value="ECO:0007669"/>
    <property type="project" value="UniProtKB-KW"/>
</dbReference>
<name>A0A9J6D6B6_RHIMP</name>
<reference evidence="4" key="2">
    <citation type="submission" date="2021-09" db="EMBL/GenBank/DDBJ databases">
        <authorList>
            <person name="Jia N."/>
            <person name="Wang J."/>
            <person name="Shi W."/>
            <person name="Du L."/>
            <person name="Sun Y."/>
            <person name="Zhan W."/>
            <person name="Jiang J."/>
            <person name="Wang Q."/>
            <person name="Zhang B."/>
            <person name="Ji P."/>
            <person name="Sakyi L.B."/>
            <person name="Cui X."/>
            <person name="Yuan T."/>
            <person name="Jiang B."/>
            <person name="Yang W."/>
            <person name="Lam T.T.-Y."/>
            <person name="Chang Q."/>
            <person name="Ding S."/>
            <person name="Wang X."/>
            <person name="Zhu J."/>
            <person name="Ruan X."/>
            <person name="Zhao L."/>
            <person name="Wei J."/>
            <person name="Que T."/>
            <person name="Du C."/>
            <person name="Cheng J."/>
            <person name="Dai P."/>
            <person name="Han X."/>
            <person name="Huang E."/>
            <person name="Gao Y."/>
            <person name="Liu J."/>
            <person name="Shao H."/>
            <person name="Ye R."/>
            <person name="Li L."/>
            <person name="Wei W."/>
            <person name="Wang X."/>
            <person name="Wang C."/>
            <person name="Huo Q."/>
            <person name="Li W."/>
            <person name="Guo W."/>
            <person name="Chen H."/>
            <person name="Chen S."/>
            <person name="Zhou L."/>
            <person name="Zhou L."/>
            <person name="Ni X."/>
            <person name="Tian J."/>
            <person name="Zhou Y."/>
            <person name="Sheng Y."/>
            <person name="Liu T."/>
            <person name="Pan Y."/>
            <person name="Xia L."/>
            <person name="Li J."/>
            <person name="Zhao F."/>
            <person name="Cao W."/>
        </authorList>
    </citation>
    <scope>NUCLEOTIDE SEQUENCE</scope>
    <source>
        <strain evidence="4">Rmic-2018</strain>
        <tissue evidence="4">Larvae</tissue>
    </source>
</reference>
<dbReference type="VEuPathDB" id="VectorBase:LOC119181159"/>